<feature type="chain" id="PRO_5043804407" evidence="3">
    <location>
        <begin position="31"/>
        <end position="353"/>
    </location>
</feature>
<reference evidence="5" key="1">
    <citation type="submission" date="2022-10" db="EMBL/GenBank/DDBJ databases">
        <title>The complete genomes of actinobacterial strains from the NBC collection.</title>
        <authorList>
            <person name="Joergensen T.S."/>
            <person name="Alvarez Arevalo M."/>
            <person name="Sterndorff E.B."/>
            <person name="Faurdal D."/>
            <person name="Vuksanovic O."/>
            <person name="Mourched A.-S."/>
            <person name="Charusanti P."/>
            <person name="Shaw S."/>
            <person name="Blin K."/>
            <person name="Weber T."/>
        </authorList>
    </citation>
    <scope>NUCLEOTIDE SEQUENCE</scope>
    <source>
        <strain evidence="5">NBC 00180</strain>
    </source>
</reference>
<evidence type="ECO:0000256" key="1">
    <source>
        <dbReference type="ARBA" id="ARBA00008814"/>
    </source>
</evidence>
<dbReference type="InterPro" id="IPR002491">
    <property type="entry name" value="ABC_transptr_periplasmic_BD"/>
</dbReference>
<comment type="similarity">
    <text evidence="1">Belongs to the bacterial solute-binding protein 8 family.</text>
</comment>
<gene>
    <name evidence="5" type="ORF">OG477_06830</name>
</gene>
<evidence type="ECO:0000259" key="4">
    <source>
        <dbReference type="PROSITE" id="PS50983"/>
    </source>
</evidence>
<sequence length="353" mass="37260">MYRFALRPAALLLAPALLLTACGGSGSGSAEDTGKSAAAGYPLTLDNCGHKVTLKSPPKRAVSLNQGTTEILLALGLADRVAGTATWTDPVMKGLDKANASVPRLADNAPSFEKVLDAEPDFVTASFVSTLGKGGVATREQFEKLGVPTYVSPSDCSAGKDNDSGGDGSRSTPLTLDTVYGEIRDLARVFGVVDRGEKLVAELKERVRKSTAQLDVSDVTLMYWFANSQSPYLAGCCGAPGAITRAVGARNAFSDTHDEWPQIGWETVADRDPDVLVIGDLTRKQQTAETAEAKIRFLETNPATRNLTAVRKKRYVLLSGQAMNPSVRTVEGIEKVAAGLRDFGLAGPAGSAR</sequence>
<feature type="region of interest" description="Disordered" evidence="2">
    <location>
        <begin position="153"/>
        <end position="173"/>
    </location>
</feature>
<evidence type="ECO:0000256" key="2">
    <source>
        <dbReference type="SAM" id="MobiDB-lite"/>
    </source>
</evidence>
<evidence type="ECO:0000256" key="3">
    <source>
        <dbReference type="SAM" id="SignalP"/>
    </source>
</evidence>
<dbReference type="PROSITE" id="PS51257">
    <property type="entry name" value="PROKAR_LIPOPROTEIN"/>
    <property type="match status" value="1"/>
</dbReference>
<dbReference type="Pfam" id="PF01497">
    <property type="entry name" value="Peripla_BP_2"/>
    <property type="match status" value="1"/>
</dbReference>
<dbReference type="Gene3D" id="3.40.50.1980">
    <property type="entry name" value="Nitrogenase molybdenum iron protein domain"/>
    <property type="match status" value="2"/>
</dbReference>
<keyword evidence="3" id="KW-0732">Signal</keyword>
<dbReference type="PANTHER" id="PTHR30535:SF7">
    <property type="entry name" value="IRON(III) DICITRATE-BINDING PROTEIN"/>
    <property type="match status" value="1"/>
</dbReference>
<feature type="domain" description="Fe/B12 periplasmic-binding" evidence="4">
    <location>
        <begin position="60"/>
        <end position="344"/>
    </location>
</feature>
<name>A0AAU1HSH8_9ACTN</name>
<dbReference type="PANTHER" id="PTHR30535">
    <property type="entry name" value="VITAMIN B12-BINDING PROTEIN"/>
    <property type="match status" value="1"/>
</dbReference>
<dbReference type="SUPFAM" id="SSF53807">
    <property type="entry name" value="Helical backbone' metal receptor"/>
    <property type="match status" value="1"/>
</dbReference>
<dbReference type="AlphaFoldDB" id="A0AAU1HSH8"/>
<feature type="signal peptide" evidence="3">
    <location>
        <begin position="1"/>
        <end position="30"/>
    </location>
</feature>
<protein>
    <submittedName>
        <fullName evidence="5">ABC transporter substrate-binding protein</fullName>
    </submittedName>
</protein>
<proteinExistence type="inferred from homology"/>
<accession>A0AAU1HSH8</accession>
<dbReference type="EMBL" id="CP108140">
    <property type="protein sequence ID" value="WTP85079.1"/>
    <property type="molecule type" value="Genomic_DNA"/>
</dbReference>
<organism evidence="5">
    <name type="scientific">Streptomyces sp. NBC_00180</name>
    <dbReference type="NCBI Taxonomy" id="2903632"/>
    <lineage>
        <taxon>Bacteria</taxon>
        <taxon>Bacillati</taxon>
        <taxon>Actinomycetota</taxon>
        <taxon>Actinomycetes</taxon>
        <taxon>Kitasatosporales</taxon>
        <taxon>Streptomycetaceae</taxon>
        <taxon>Streptomyces</taxon>
    </lineage>
</organism>
<dbReference type="InterPro" id="IPR050902">
    <property type="entry name" value="ABC_Transporter_SBP"/>
</dbReference>
<evidence type="ECO:0000313" key="5">
    <source>
        <dbReference type="EMBL" id="WTP85079.1"/>
    </source>
</evidence>
<dbReference type="PROSITE" id="PS50983">
    <property type="entry name" value="FE_B12_PBP"/>
    <property type="match status" value="1"/>
</dbReference>